<comment type="caution">
    <text evidence="4">The sequence shown here is derived from an EMBL/GenBank/DDBJ whole genome shotgun (WGS) entry which is preliminary data.</text>
</comment>
<evidence type="ECO:0000313" key="4">
    <source>
        <dbReference type="EMBL" id="NYG59314.1"/>
    </source>
</evidence>
<protein>
    <submittedName>
        <fullName evidence="4">SAM-dependent methyltransferase</fullName>
    </submittedName>
</protein>
<dbReference type="PANTHER" id="PTHR43861">
    <property type="entry name" value="TRANS-ACONITATE 2-METHYLTRANSFERASE-RELATED"/>
    <property type="match status" value="1"/>
</dbReference>
<name>A0A7Y9S1L3_9ACTN</name>
<dbReference type="InterPro" id="IPR041698">
    <property type="entry name" value="Methyltransf_25"/>
</dbReference>
<dbReference type="AlphaFoldDB" id="A0A7Y9S1L3"/>
<dbReference type="RefSeq" id="WP_179502375.1">
    <property type="nucleotide sequence ID" value="NZ_JACCAA010000001.1"/>
</dbReference>
<keyword evidence="5" id="KW-1185">Reference proteome</keyword>
<sequence length="221" mass="23938">MSRAEVAAAYDSRAEEYVEKLGSVHQMADRDRATIVQWRDSTGGRLLDAGCGPGHWTEVLSERGRRDVVGIDGSTRFLESARDRFPGNRFLAADLSAFPVTSRSLGGILAWYSVIHASPAELPEILDEFGRALAPGGSLLVGFFAGEAGVAFEHAVTTAYYWSAEALTDLLHSRGFTVEHEETRRDPDAHRTHGELRATLGAVGIAETGRARDGDRPSLQG</sequence>
<dbReference type="Pfam" id="PF13649">
    <property type="entry name" value="Methyltransf_25"/>
    <property type="match status" value="1"/>
</dbReference>
<reference evidence="4 5" key="1">
    <citation type="submission" date="2020-07" db="EMBL/GenBank/DDBJ databases">
        <title>Sequencing the genomes of 1000 actinobacteria strains.</title>
        <authorList>
            <person name="Klenk H.-P."/>
        </authorList>
    </citation>
    <scope>NUCLEOTIDE SEQUENCE [LARGE SCALE GENOMIC DNA]</scope>
    <source>
        <strain evidence="4 5">DSM 23819</strain>
    </source>
</reference>
<dbReference type="GO" id="GO:0008168">
    <property type="term" value="F:methyltransferase activity"/>
    <property type="evidence" value="ECO:0007669"/>
    <property type="project" value="UniProtKB-KW"/>
</dbReference>
<evidence type="ECO:0000313" key="5">
    <source>
        <dbReference type="Proteomes" id="UP000540656"/>
    </source>
</evidence>
<evidence type="ECO:0000256" key="1">
    <source>
        <dbReference type="ARBA" id="ARBA00022603"/>
    </source>
</evidence>
<dbReference type="CDD" id="cd02440">
    <property type="entry name" value="AdoMet_MTases"/>
    <property type="match status" value="1"/>
</dbReference>
<organism evidence="4 5">
    <name type="scientific">Nocardioides daedukensis</name>
    <dbReference type="NCBI Taxonomy" id="634462"/>
    <lineage>
        <taxon>Bacteria</taxon>
        <taxon>Bacillati</taxon>
        <taxon>Actinomycetota</taxon>
        <taxon>Actinomycetes</taxon>
        <taxon>Propionibacteriales</taxon>
        <taxon>Nocardioidaceae</taxon>
        <taxon>Nocardioides</taxon>
    </lineage>
</organism>
<dbReference type="InterPro" id="IPR029063">
    <property type="entry name" value="SAM-dependent_MTases_sf"/>
</dbReference>
<dbReference type="Proteomes" id="UP000540656">
    <property type="component" value="Unassembled WGS sequence"/>
</dbReference>
<dbReference type="SUPFAM" id="SSF53335">
    <property type="entry name" value="S-adenosyl-L-methionine-dependent methyltransferases"/>
    <property type="match status" value="1"/>
</dbReference>
<gene>
    <name evidence="4" type="ORF">BJ980_002237</name>
</gene>
<dbReference type="Gene3D" id="3.40.50.150">
    <property type="entry name" value="Vaccinia Virus protein VP39"/>
    <property type="match status" value="1"/>
</dbReference>
<feature type="domain" description="Methyltransferase" evidence="3">
    <location>
        <begin position="47"/>
        <end position="137"/>
    </location>
</feature>
<dbReference type="PANTHER" id="PTHR43861:SF1">
    <property type="entry name" value="TRANS-ACONITATE 2-METHYLTRANSFERASE"/>
    <property type="match status" value="1"/>
</dbReference>
<evidence type="ECO:0000259" key="3">
    <source>
        <dbReference type="Pfam" id="PF13649"/>
    </source>
</evidence>
<dbReference type="EMBL" id="JACCAA010000001">
    <property type="protein sequence ID" value="NYG59314.1"/>
    <property type="molecule type" value="Genomic_DNA"/>
</dbReference>
<proteinExistence type="predicted"/>
<keyword evidence="2 4" id="KW-0808">Transferase</keyword>
<accession>A0A7Y9S1L3</accession>
<keyword evidence="1 4" id="KW-0489">Methyltransferase</keyword>
<evidence type="ECO:0000256" key="2">
    <source>
        <dbReference type="ARBA" id="ARBA00022679"/>
    </source>
</evidence>
<dbReference type="GO" id="GO:0032259">
    <property type="term" value="P:methylation"/>
    <property type="evidence" value="ECO:0007669"/>
    <property type="project" value="UniProtKB-KW"/>
</dbReference>